<dbReference type="Proteomes" id="UP000202888">
    <property type="component" value="Segment"/>
</dbReference>
<dbReference type="KEGG" id="vg:26628571"/>
<reference evidence="1 2" key="1">
    <citation type="journal article" date="2016" name="Genom Data">
        <title>Complete genome sequence of a giant Vibrio phage ValKK3 infecting Vibrio alginolyticus.</title>
        <authorList>
            <person name="Lal T.M."/>
            <person name="Sano M."/>
            <person name="Hatai K."/>
            <person name="Ransangan J."/>
        </authorList>
    </citation>
    <scope>NUCLEOTIDE SEQUENCE [LARGE SCALE GENOMIC DNA]</scope>
</reference>
<keyword evidence="2" id="KW-1185">Reference proteome</keyword>
<dbReference type="EMBL" id="KP671755">
    <property type="protein sequence ID" value="AJT61086.1"/>
    <property type="molecule type" value="Genomic_DNA"/>
</dbReference>
<evidence type="ECO:0000313" key="2">
    <source>
        <dbReference type="Proteomes" id="UP000202888"/>
    </source>
</evidence>
<sequence length="281" mass="31966">MIDVLLRYDARIINSRKIVIYTDENRLGLIVKLAKELDGTYKKCDPGSSIGCIQMEKCRVYVKPTSNPGIENERNFYNIVKQHIDSGCTRIKIGRRVIKGVQSIEMTGHDTKNNKKADMVLKTVSGDFPISIKKSNAERWASTDVIHGTEARKLLSQMIVKKMVTLSDYSDDGKVKRLSQPIARRLRDDEINHVVFGSDILNNGLVVVNSFTLDDFVFKRGTLHINGDVLLNAKDIKDTVYHPYMLIRNDACRRSKALPYGVRVEVVFESRITKNTIVYEE</sequence>
<organism evidence="1 2">
    <name type="scientific">Vibrio phage ValKK3</name>
    <dbReference type="NCBI Taxonomy" id="1610855"/>
    <lineage>
        <taxon>Viruses</taxon>
        <taxon>Duplodnaviria</taxon>
        <taxon>Heunggongvirae</taxon>
        <taxon>Uroviricota</taxon>
        <taxon>Caudoviricetes</taxon>
        <taxon>Pantevenvirales</taxon>
        <taxon>Straboviridae</taxon>
        <taxon>Schizotequatrovirus</taxon>
        <taxon>Schizotequatrovirus valkk3</taxon>
    </lineage>
</organism>
<name>A0A0D4DB95_9CAUD</name>
<accession>A0A0D4DB95</accession>
<dbReference type="OrthoDB" id="5931at10239"/>
<proteinExistence type="predicted"/>
<protein>
    <submittedName>
        <fullName evidence="1">Uncharacterized protein</fullName>
    </submittedName>
</protein>
<dbReference type="RefSeq" id="YP_009201348.1">
    <property type="nucleotide sequence ID" value="NC_028829.1"/>
</dbReference>
<dbReference type="GeneID" id="26628571"/>
<evidence type="ECO:0000313" key="1">
    <source>
        <dbReference type="EMBL" id="AJT61086.1"/>
    </source>
</evidence>